<protein>
    <submittedName>
        <fullName evidence="1">Uncharacterized protein</fullName>
    </submittedName>
</protein>
<reference evidence="1" key="1">
    <citation type="submission" date="2021-07" db="EMBL/GenBank/DDBJ databases">
        <title>Complete genome sequence of Crassaminicella sp. 143-21, isolated from a deep-sea hydrothermal vent.</title>
        <authorList>
            <person name="Li X."/>
        </authorList>
    </citation>
    <scope>NUCLEOTIDE SEQUENCE</scope>
    <source>
        <strain evidence="1">143-21</strain>
    </source>
</reference>
<keyword evidence="2" id="KW-1185">Reference proteome</keyword>
<accession>A0ABX8RAH5</accession>
<name>A0ABX8RAH5_9CLOT</name>
<gene>
    <name evidence="1" type="ORF">KVH43_12030</name>
</gene>
<sequence length="99" mass="11326">MVNRVEAIVTGSLAGHNSVRLIKGIPLLELPTNLCIGDLIAYEHKESQTEEGVKTRYTFAGADYFKRMKNLNLYTTDIEVLKKKIERMNLLNIFEEKLI</sequence>
<organism evidence="1 2">
    <name type="scientific">Crassaminicella indica</name>
    <dbReference type="NCBI Taxonomy" id="2855394"/>
    <lineage>
        <taxon>Bacteria</taxon>
        <taxon>Bacillati</taxon>
        <taxon>Bacillota</taxon>
        <taxon>Clostridia</taxon>
        <taxon>Eubacteriales</taxon>
        <taxon>Clostridiaceae</taxon>
        <taxon>Crassaminicella</taxon>
    </lineage>
</organism>
<evidence type="ECO:0000313" key="1">
    <source>
        <dbReference type="EMBL" id="QXM06064.1"/>
    </source>
</evidence>
<dbReference type="Proteomes" id="UP000886818">
    <property type="component" value="Chromosome"/>
</dbReference>
<dbReference type="RefSeq" id="WP_218282761.1">
    <property type="nucleotide sequence ID" value="NZ_CP078093.1"/>
</dbReference>
<evidence type="ECO:0000313" key="2">
    <source>
        <dbReference type="Proteomes" id="UP000886818"/>
    </source>
</evidence>
<dbReference type="EMBL" id="CP078093">
    <property type="protein sequence ID" value="QXM06064.1"/>
    <property type="molecule type" value="Genomic_DNA"/>
</dbReference>
<proteinExistence type="predicted"/>